<evidence type="ECO:0000313" key="4">
    <source>
        <dbReference type="Proteomes" id="UP000235388"/>
    </source>
</evidence>
<dbReference type="EMBL" id="PGCJ01000739">
    <property type="protein sequence ID" value="PLW22935.1"/>
    <property type="molecule type" value="Genomic_DNA"/>
</dbReference>
<evidence type="ECO:0000313" key="3">
    <source>
        <dbReference type="EMBL" id="PLW25364.1"/>
    </source>
</evidence>
<organism evidence="2 4">
    <name type="scientific">Puccinia coronata f. sp. avenae</name>
    <dbReference type="NCBI Taxonomy" id="200324"/>
    <lineage>
        <taxon>Eukaryota</taxon>
        <taxon>Fungi</taxon>
        <taxon>Dikarya</taxon>
        <taxon>Basidiomycota</taxon>
        <taxon>Pucciniomycotina</taxon>
        <taxon>Pucciniomycetes</taxon>
        <taxon>Pucciniales</taxon>
        <taxon>Pucciniaceae</taxon>
        <taxon>Puccinia</taxon>
    </lineage>
</organism>
<evidence type="ECO:0000256" key="1">
    <source>
        <dbReference type="SAM" id="MobiDB-lite"/>
    </source>
</evidence>
<accession>A0A2N5TBQ4</accession>
<gene>
    <name evidence="3" type="ORF">PCANC_26014</name>
    <name evidence="2" type="ORF">PCANC_28312</name>
</gene>
<name>A0A2N5TBQ4_9BASI</name>
<proteinExistence type="predicted"/>
<reference evidence="2 4" key="1">
    <citation type="submission" date="2017-11" db="EMBL/GenBank/DDBJ databases">
        <title>De novo assembly and phasing of dikaryotic genomes from two isolates of Puccinia coronata f. sp. avenae, the causal agent of oat crown rust.</title>
        <authorList>
            <person name="Miller M.E."/>
            <person name="Zhang Y."/>
            <person name="Omidvar V."/>
            <person name="Sperschneider J."/>
            <person name="Schwessinger B."/>
            <person name="Raley C."/>
            <person name="Palmer J.M."/>
            <person name="Garnica D."/>
            <person name="Upadhyaya N."/>
            <person name="Rathjen J."/>
            <person name="Taylor J.M."/>
            <person name="Park R.F."/>
            <person name="Dodds P.N."/>
            <person name="Hirsch C.D."/>
            <person name="Kianian S.F."/>
            <person name="Figueroa M."/>
        </authorList>
    </citation>
    <scope>NUCLEOTIDE SEQUENCE [LARGE SCALE GENOMIC DNA]</scope>
    <source>
        <strain evidence="2">12NC29</strain>
    </source>
</reference>
<keyword evidence="4" id="KW-1185">Reference proteome</keyword>
<sequence>MPQSTHLYCAHTNLTQIRRAWEPARPGAQNRAPKEAVASSGRGPPDPPFERLY</sequence>
<dbReference type="Proteomes" id="UP000235388">
    <property type="component" value="Unassembled WGS sequence"/>
</dbReference>
<feature type="region of interest" description="Disordered" evidence="1">
    <location>
        <begin position="21"/>
        <end position="53"/>
    </location>
</feature>
<comment type="caution">
    <text evidence="2">The sequence shown here is derived from an EMBL/GenBank/DDBJ whole genome shotgun (WGS) entry which is preliminary data.</text>
</comment>
<dbReference type="AlphaFoldDB" id="A0A2N5TBQ4"/>
<evidence type="ECO:0000313" key="2">
    <source>
        <dbReference type="EMBL" id="PLW22935.1"/>
    </source>
</evidence>
<dbReference type="EMBL" id="PGCJ01000623">
    <property type="protein sequence ID" value="PLW25364.1"/>
    <property type="molecule type" value="Genomic_DNA"/>
</dbReference>
<protein>
    <submittedName>
        <fullName evidence="2">Uncharacterized protein</fullName>
    </submittedName>
</protein>